<dbReference type="FunFam" id="3.40.50.720:FF:000084">
    <property type="entry name" value="Short-chain dehydrogenase reductase"/>
    <property type="match status" value="1"/>
</dbReference>
<evidence type="ECO:0000313" key="3">
    <source>
        <dbReference type="EMBL" id="QOL81385.1"/>
    </source>
</evidence>
<dbReference type="KEGG" id="pshq:F3W81_11500"/>
<sequence length="248" mass="25575">MASLSGQRIVVTGASRGLGRAMAVALAKEGATVIVTGRDPSALARTQTEVAAIGGTSELYALDINNAEEVEAFAEKVWTKGPVDTVFANAGISLTKPAVETTDADMRRIIDANVIGSFTTLRAFGTRMLARGSGKLIATSSDIGIRGSAGWVAYAASKGALNAMVKTLAWEWAPKLTVNAIAPGAFATDINAHLLEQPAILQAISDETPLGRVGRAEEIGPLAVFMAGAGSDFMTGEIISLDGGIKKS</sequence>
<accession>A0A7L9WLX0</accession>
<dbReference type="EMBL" id="CP045201">
    <property type="protein sequence ID" value="QOL81385.1"/>
    <property type="molecule type" value="Genomic_DNA"/>
</dbReference>
<dbReference type="Proteomes" id="UP000594118">
    <property type="component" value="Chromosome"/>
</dbReference>
<comment type="similarity">
    <text evidence="1">Belongs to the short-chain dehydrogenases/reductases (SDR) family.</text>
</comment>
<dbReference type="PANTHER" id="PTHR42760:SF40">
    <property type="entry name" value="3-OXOACYL-[ACYL-CARRIER-PROTEIN] REDUCTASE, CHLOROPLASTIC"/>
    <property type="match status" value="1"/>
</dbReference>
<dbReference type="InterPro" id="IPR020904">
    <property type="entry name" value="Sc_DH/Rdtase_CS"/>
</dbReference>
<name>A0A7L9WLX0_9RHOB</name>
<dbReference type="AlphaFoldDB" id="A0A7L9WLX0"/>
<dbReference type="InterPro" id="IPR002347">
    <property type="entry name" value="SDR_fam"/>
</dbReference>
<dbReference type="SMART" id="SM00822">
    <property type="entry name" value="PKS_KR"/>
    <property type="match status" value="1"/>
</dbReference>
<reference evidence="3 4" key="1">
    <citation type="submission" date="2019-10" db="EMBL/GenBank/DDBJ databases">
        <title>Pseudopuniceibacterium sp. HQ09 islated from Antarctica.</title>
        <authorList>
            <person name="Liao L."/>
            <person name="Su S."/>
            <person name="Chen B."/>
            <person name="Yu Y."/>
        </authorList>
    </citation>
    <scope>NUCLEOTIDE SEQUENCE [LARGE SCALE GENOMIC DNA]</scope>
    <source>
        <strain evidence="3 4">HQ09</strain>
    </source>
</reference>
<dbReference type="CDD" id="cd05233">
    <property type="entry name" value="SDR_c"/>
    <property type="match status" value="1"/>
</dbReference>
<dbReference type="GO" id="GO:0030497">
    <property type="term" value="P:fatty acid elongation"/>
    <property type="evidence" value="ECO:0007669"/>
    <property type="project" value="TreeGrafter"/>
</dbReference>
<dbReference type="Gene3D" id="3.40.50.720">
    <property type="entry name" value="NAD(P)-binding Rossmann-like Domain"/>
    <property type="match status" value="1"/>
</dbReference>
<feature type="domain" description="Ketoreductase" evidence="2">
    <location>
        <begin position="7"/>
        <end position="184"/>
    </location>
</feature>
<dbReference type="InterPro" id="IPR057326">
    <property type="entry name" value="KR_dom"/>
</dbReference>
<dbReference type="PANTHER" id="PTHR42760">
    <property type="entry name" value="SHORT-CHAIN DEHYDROGENASES/REDUCTASES FAMILY MEMBER"/>
    <property type="match status" value="1"/>
</dbReference>
<dbReference type="PROSITE" id="PS00061">
    <property type="entry name" value="ADH_SHORT"/>
    <property type="match status" value="1"/>
</dbReference>
<proteinExistence type="inferred from homology"/>
<dbReference type="Pfam" id="PF13561">
    <property type="entry name" value="adh_short_C2"/>
    <property type="match status" value="1"/>
</dbReference>
<keyword evidence="4" id="KW-1185">Reference proteome</keyword>
<dbReference type="GO" id="GO:0016616">
    <property type="term" value="F:oxidoreductase activity, acting on the CH-OH group of donors, NAD or NADP as acceptor"/>
    <property type="evidence" value="ECO:0007669"/>
    <property type="project" value="TreeGrafter"/>
</dbReference>
<evidence type="ECO:0000313" key="4">
    <source>
        <dbReference type="Proteomes" id="UP000594118"/>
    </source>
</evidence>
<protein>
    <submittedName>
        <fullName evidence="3">SDR family oxidoreductase</fullName>
    </submittedName>
</protein>
<dbReference type="SUPFAM" id="SSF51735">
    <property type="entry name" value="NAD(P)-binding Rossmann-fold domains"/>
    <property type="match status" value="1"/>
</dbReference>
<gene>
    <name evidence="3" type="ORF">F3W81_11500</name>
</gene>
<dbReference type="PRINTS" id="PR00081">
    <property type="entry name" value="GDHRDH"/>
</dbReference>
<dbReference type="InterPro" id="IPR036291">
    <property type="entry name" value="NAD(P)-bd_dom_sf"/>
</dbReference>
<evidence type="ECO:0000256" key="1">
    <source>
        <dbReference type="ARBA" id="ARBA00006484"/>
    </source>
</evidence>
<evidence type="ECO:0000259" key="2">
    <source>
        <dbReference type="SMART" id="SM00822"/>
    </source>
</evidence>
<organism evidence="3 4">
    <name type="scientific">Pseudooceanicola spongiae</name>
    <dbReference type="NCBI Taxonomy" id="2613965"/>
    <lineage>
        <taxon>Bacteria</taxon>
        <taxon>Pseudomonadati</taxon>
        <taxon>Pseudomonadota</taxon>
        <taxon>Alphaproteobacteria</taxon>
        <taxon>Rhodobacterales</taxon>
        <taxon>Paracoccaceae</taxon>
        <taxon>Pseudooceanicola</taxon>
    </lineage>
</organism>